<proteinExistence type="predicted"/>
<name>A0A934MH13_9HYPH</name>
<dbReference type="PROSITE" id="PS51257">
    <property type="entry name" value="PROKAR_LIPOPROTEIN"/>
    <property type="match status" value="1"/>
</dbReference>
<protein>
    <recommendedName>
        <fullName evidence="5">Lipoprotein</fullName>
    </recommendedName>
</protein>
<evidence type="ECO:0000256" key="2">
    <source>
        <dbReference type="SAM" id="SignalP"/>
    </source>
</evidence>
<feature type="signal peptide" evidence="2">
    <location>
        <begin position="1"/>
        <end position="15"/>
    </location>
</feature>
<dbReference type="RefSeq" id="WP_198883081.1">
    <property type="nucleotide sequence ID" value="NZ_JAEKJA010000013.1"/>
</dbReference>
<sequence>MIRAALLLAMLAALAACGRAGSPEPPPGFNAIPRAPVDVTDPDGTTAPDRPFVLDPILQ</sequence>
<keyword evidence="2" id="KW-0732">Signal</keyword>
<accession>A0A934MH13</accession>
<evidence type="ECO:0000313" key="4">
    <source>
        <dbReference type="Proteomes" id="UP000609531"/>
    </source>
</evidence>
<organism evidence="3 4">
    <name type="scientific">Acuticoccus mangrovi</name>
    <dbReference type="NCBI Taxonomy" id="2796142"/>
    <lineage>
        <taxon>Bacteria</taxon>
        <taxon>Pseudomonadati</taxon>
        <taxon>Pseudomonadota</taxon>
        <taxon>Alphaproteobacteria</taxon>
        <taxon>Hyphomicrobiales</taxon>
        <taxon>Amorphaceae</taxon>
        <taxon>Acuticoccus</taxon>
    </lineage>
</organism>
<dbReference type="Proteomes" id="UP000609531">
    <property type="component" value="Unassembled WGS sequence"/>
</dbReference>
<evidence type="ECO:0000256" key="1">
    <source>
        <dbReference type="SAM" id="MobiDB-lite"/>
    </source>
</evidence>
<feature type="region of interest" description="Disordered" evidence="1">
    <location>
        <begin position="20"/>
        <end position="50"/>
    </location>
</feature>
<feature type="chain" id="PRO_5037806231" description="Lipoprotein" evidence="2">
    <location>
        <begin position="16"/>
        <end position="59"/>
    </location>
</feature>
<dbReference type="EMBL" id="JAEKJA010000013">
    <property type="protein sequence ID" value="MBJ3777178.1"/>
    <property type="molecule type" value="Genomic_DNA"/>
</dbReference>
<reference evidence="3" key="1">
    <citation type="submission" date="2020-12" db="EMBL/GenBank/DDBJ databases">
        <title>Bacterial taxonomy.</title>
        <authorList>
            <person name="Pan X."/>
        </authorList>
    </citation>
    <scope>NUCLEOTIDE SEQUENCE</scope>
    <source>
        <strain evidence="3">B2012</strain>
    </source>
</reference>
<dbReference type="AlphaFoldDB" id="A0A934MH13"/>
<evidence type="ECO:0000313" key="3">
    <source>
        <dbReference type="EMBL" id="MBJ3777178.1"/>
    </source>
</evidence>
<comment type="caution">
    <text evidence="3">The sequence shown here is derived from an EMBL/GenBank/DDBJ whole genome shotgun (WGS) entry which is preliminary data.</text>
</comment>
<keyword evidence="4" id="KW-1185">Reference proteome</keyword>
<gene>
    <name evidence="3" type="ORF">JCR33_15840</name>
</gene>
<evidence type="ECO:0008006" key="5">
    <source>
        <dbReference type="Google" id="ProtNLM"/>
    </source>
</evidence>